<keyword evidence="3" id="KW-1185">Reference proteome</keyword>
<feature type="compositionally biased region" description="Basic residues" evidence="1">
    <location>
        <begin position="121"/>
        <end position="133"/>
    </location>
</feature>
<evidence type="ECO:0000256" key="1">
    <source>
        <dbReference type="SAM" id="MobiDB-lite"/>
    </source>
</evidence>
<feature type="region of interest" description="Disordered" evidence="1">
    <location>
        <begin position="118"/>
        <end position="180"/>
    </location>
</feature>
<dbReference type="AlphaFoldDB" id="A0A9P4QNH1"/>
<accession>A0A9P4QNH1</accession>
<dbReference type="EMBL" id="ML996273">
    <property type="protein sequence ID" value="KAF2728603.1"/>
    <property type="molecule type" value="Genomic_DNA"/>
</dbReference>
<dbReference type="Proteomes" id="UP000799444">
    <property type="component" value="Unassembled WGS sequence"/>
</dbReference>
<evidence type="ECO:0000313" key="2">
    <source>
        <dbReference type="EMBL" id="KAF2728603.1"/>
    </source>
</evidence>
<proteinExistence type="predicted"/>
<protein>
    <submittedName>
        <fullName evidence="2">Uncharacterized protein</fullName>
    </submittedName>
</protein>
<name>A0A9P4QNH1_9PLEO</name>
<gene>
    <name evidence="2" type="ORF">EJ04DRAFT_516476</name>
</gene>
<reference evidence="2" key="1">
    <citation type="journal article" date="2020" name="Stud. Mycol.">
        <title>101 Dothideomycetes genomes: a test case for predicting lifestyles and emergence of pathogens.</title>
        <authorList>
            <person name="Haridas S."/>
            <person name="Albert R."/>
            <person name="Binder M."/>
            <person name="Bloem J."/>
            <person name="Labutti K."/>
            <person name="Salamov A."/>
            <person name="Andreopoulos B."/>
            <person name="Baker S."/>
            <person name="Barry K."/>
            <person name="Bills G."/>
            <person name="Bluhm B."/>
            <person name="Cannon C."/>
            <person name="Castanera R."/>
            <person name="Culley D."/>
            <person name="Daum C."/>
            <person name="Ezra D."/>
            <person name="Gonzalez J."/>
            <person name="Henrissat B."/>
            <person name="Kuo A."/>
            <person name="Liang C."/>
            <person name="Lipzen A."/>
            <person name="Lutzoni F."/>
            <person name="Magnuson J."/>
            <person name="Mondo S."/>
            <person name="Nolan M."/>
            <person name="Ohm R."/>
            <person name="Pangilinan J."/>
            <person name="Park H.-J."/>
            <person name="Ramirez L."/>
            <person name="Alfaro M."/>
            <person name="Sun H."/>
            <person name="Tritt A."/>
            <person name="Yoshinaga Y."/>
            <person name="Zwiers L.-H."/>
            <person name="Turgeon B."/>
            <person name="Goodwin S."/>
            <person name="Spatafora J."/>
            <person name="Crous P."/>
            <person name="Grigoriev I."/>
        </authorList>
    </citation>
    <scope>NUCLEOTIDE SEQUENCE</scope>
    <source>
        <strain evidence="2">CBS 125425</strain>
    </source>
</reference>
<sequence length="229" mass="26424">MAYAERFSPTPFVCPVCIENWTRKQLSRYAYTAPRLSDLQKSSFELTSEFETEVAIWTFRLVERLTINTRCDVMLRAAEGVNGVYRFKDVERYIEMEPVNANMAMSVDFTGTQVNFDLQHIPRRKRRAPRRNRSQSQSQRQSKGDPGVQNKGPGVPNQGDPSVQNEGEEHHRYRSPIRTRAVQRRINEVKLNKDIDDLANALMEFNVEENKGDALLNKLLRDMEGVSLS</sequence>
<comment type="caution">
    <text evidence="2">The sequence shown here is derived from an EMBL/GenBank/DDBJ whole genome shotgun (WGS) entry which is preliminary data.</text>
</comment>
<organism evidence="2 3">
    <name type="scientific">Polyplosphaeria fusca</name>
    <dbReference type="NCBI Taxonomy" id="682080"/>
    <lineage>
        <taxon>Eukaryota</taxon>
        <taxon>Fungi</taxon>
        <taxon>Dikarya</taxon>
        <taxon>Ascomycota</taxon>
        <taxon>Pezizomycotina</taxon>
        <taxon>Dothideomycetes</taxon>
        <taxon>Pleosporomycetidae</taxon>
        <taxon>Pleosporales</taxon>
        <taxon>Tetraplosphaeriaceae</taxon>
        <taxon>Polyplosphaeria</taxon>
    </lineage>
</organism>
<evidence type="ECO:0000313" key="3">
    <source>
        <dbReference type="Proteomes" id="UP000799444"/>
    </source>
</evidence>
<dbReference type="OrthoDB" id="3799239at2759"/>